<accession>A0A8J8G769</accession>
<dbReference type="RefSeq" id="WP_173779022.1">
    <property type="nucleotide sequence ID" value="NZ_JABSNO010000008.1"/>
</dbReference>
<evidence type="ECO:0000313" key="1">
    <source>
        <dbReference type="EMBL" id="NRS92423.1"/>
    </source>
</evidence>
<proteinExistence type="predicted"/>
<gene>
    <name evidence="1" type="ORF">HNQ03_001491</name>
</gene>
<reference evidence="1" key="1">
    <citation type="submission" date="2020-05" db="EMBL/GenBank/DDBJ databases">
        <title>Genomic Encyclopedia of Type Strains, Phase IV (KMG-V): Genome sequencing to study the core and pangenomes of soil and plant-associated prokaryotes.</title>
        <authorList>
            <person name="Whitman W."/>
        </authorList>
    </citation>
    <scope>NUCLEOTIDE SEQUENCE</scope>
    <source>
        <strain evidence="1">16F</strain>
    </source>
</reference>
<organism evidence="1 2">
    <name type="scientific">Frigoriflavimonas asaccharolytica</name>
    <dbReference type="NCBI Taxonomy" id="2735899"/>
    <lineage>
        <taxon>Bacteria</taxon>
        <taxon>Pseudomonadati</taxon>
        <taxon>Bacteroidota</taxon>
        <taxon>Flavobacteriia</taxon>
        <taxon>Flavobacteriales</taxon>
        <taxon>Weeksellaceae</taxon>
        <taxon>Frigoriflavimonas</taxon>
    </lineage>
</organism>
<comment type="caution">
    <text evidence="1">The sequence shown here is derived from an EMBL/GenBank/DDBJ whole genome shotgun (WGS) entry which is preliminary data.</text>
</comment>
<protein>
    <submittedName>
        <fullName evidence="1">Uncharacterized protein</fullName>
    </submittedName>
</protein>
<sequence length="117" mass="13911">MEQKKNEIKFRIEIERKKKWKKFCSDKNISLTSLIINSVEGKILENDRRQIIAFIEKQDNLFVKIETNINQVAKIVNGQKFISEIEMKNFSSQLLEIAILKKKQNEMFEKIYSMLAK</sequence>
<evidence type="ECO:0000313" key="2">
    <source>
        <dbReference type="Proteomes" id="UP000610746"/>
    </source>
</evidence>
<dbReference type="Proteomes" id="UP000610746">
    <property type="component" value="Unassembled WGS sequence"/>
</dbReference>
<dbReference type="EMBL" id="JABSNO010000008">
    <property type="protein sequence ID" value="NRS92423.1"/>
    <property type="molecule type" value="Genomic_DNA"/>
</dbReference>
<dbReference type="AlphaFoldDB" id="A0A8J8G769"/>
<name>A0A8J8G769_9FLAO</name>
<keyword evidence="2" id="KW-1185">Reference proteome</keyword>